<proteinExistence type="predicted"/>
<keyword evidence="1" id="KW-0472">Membrane</keyword>
<dbReference type="Gramene" id="TraesSTA3A03G01365100.1">
    <property type="protein sequence ID" value="TraesSTA3A03G01365100.1"/>
    <property type="gene ID" value="TraesSTA3A03G01365100"/>
</dbReference>
<feature type="transmembrane region" description="Helical" evidence="1">
    <location>
        <begin position="66"/>
        <end position="84"/>
    </location>
</feature>
<dbReference type="Gramene" id="TraesSYM3A03G01395570.1">
    <property type="protein sequence ID" value="TraesSYM3A03G01395570.1"/>
    <property type="gene ID" value="TraesSYM3A03G01395570"/>
</dbReference>
<organism evidence="2">
    <name type="scientific">Triticum aestivum</name>
    <name type="common">Wheat</name>
    <dbReference type="NCBI Taxonomy" id="4565"/>
    <lineage>
        <taxon>Eukaryota</taxon>
        <taxon>Viridiplantae</taxon>
        <taxon>Streptophyta</taxon>
        <taxon>Embryophyta</taxon>
        <taxon>Tracheophyta</taxon>
        <taxon>Spermatophyta</taxon>
        <taxon>Magnoliopsida</taxon>
        <taxon>Liliopsida</taxon>
        <taxon>Poales</taxon>
        <taxon>Poaceae</taxon>
        <taxon>BOP clade</taxon>
        <taxon>Pooideae</taxon>
        <taxon>Triticodae</taxon>
        <taxon>Triticeae</taxon>
        <taxon>Triticinae</taxon>
        <taxon>Triticum</taxon>
    </lineage>
</organism>
<dbReference type="EnsemblPlants" id="TraesCS3A02G174300.1">
    <property type="protein sequence ID" value="TraesCS3A02G174300.1"/>
    <property type="gene ID" value="TraesCS3A02G174300"/>
</dbReference>
<dbReference type="AlphaFoldDB" id="A0A3B6EI43"/>
<reference evidence="2" key="1">
    <citation type="submission" date="2018-08" db="EMBL/GenBank/DDBJ databases">
        <authorList>
            <person name="Rossello M."/>
        </authorList>
    </citation>
    <scope>NUCLEOTIDE SEQUENCE [LARGE SCALE GENOMIC DNA]</scope>
    <source>
        <strain evidence="2">cv. Chinese Spring</strain>
    </source>
</reference>
<keyword evidence="1" id="KW-0812">Transmembrane</keyword>
<dbReference type="OMA" id="ASINLWY"/>
<name>A0A3B6EI43_WHEAT</name>
<dbReference type="Gramene" id="TraesJUL3A03G01385830.1">
    <property type="protein sequence ID" value="TraesJUL3A03G01385830.1"/>
    <property type="gene ID" value="TraesJUL3A03G01385830"/>
</dbReference>
<reference evidence="2" key="2">
    <citation type="submission" date="2018-10" db="UniProtKB">
        <authorList>
            <consortium name="EnsemblPlants"/>
        </authorList>
    </citation>
    <scope>IDENTIFICATION</scope>
</reference>
<protein>
    <recommendedName>
        <fullName evidence="4">Zinc finger GRF-type domain-containing protein</fullName>
    </recommendedName>
</protein>
<feature type="transmembrane region" description="Helical" evidence="1">
    <location>
        <begin position="104"/>
        <end position="122"/>
    </location>
</feature>
<dbReference type="Gramene" id="TraesWEE_scaffold_032160_01G000300.1">
    <property type="protein sequence ID" value="TraesWEE_scaffold_032160_01G000300.1"/>
    <property type="gene ID" value="TraesWEE_scaffold_032160_01G000300"/>
</dbReference>
<dbReference type="Gramene" id="TraesROB_scaffold_004802_01G000200.1">
    <property type="protein sequence ID" value="TraesROB_scaffold_004802_01G000200.1"/>
    <property type="gene ID" value="TraesROB_scaffold_004802_01G000200"/>
</dbReference>
<dbReference type="Proteomes" id="UP000019116">
    <property type="component" value="Chromosome 3A"/>
</dbReference>
<sequence>MANLNQGADPAALPILPCLDYGRNVVAYVARCGQSAGERFYKCRNHNVPHAPHHRAAERHAGGTQFVSSVSAAAGYMLAVLPAAGRQGTIGVDAASINLVVSEANLVTGVAILVLVVVMHVLR</sequence>
<evidence type="ECO:0008006" key="4">
    <source>
        <dbReference type="Google" id="ProtNLM"/>
    </source>
</evidence>
<dbReference type="Gramene" id="TraesCS3A02G174300.1">
    <property type="protein sequence ID" value="TraesCS3A02G174300.1"/>
    <property type="gene ID" value="TraesCS3A02G174300"/>
</dbReference>
<keyword evidence="1" id="KW-1133">Transmembrane helix</keyword>
<evidence type="ECO:0000313" key="2">
    <source>
        <dbReference type="EnsemblPlants" id="TraesCS3A02G174300.1"/>
    </source>
</evidence>
<dbReference type="Gramene" id="TraesNOR3A03G01394250.1">
    <property type="protein sequence ID" value="TraesNOR3A03G01394250.1"/>
    <property type="gene ID" value="TraesNOR3A03G01394250"/>
</dbReference>
<evidence type="ECO:0000256" key="1">
    <source>
        <dbReference type="SAM" id="Phobius"/>
    </source>
</evidence>
<dbReference type="Gramene" id="TraesCAD_scaffold_005472_01G000200.1">
    <property type="protein sequence ID" value="TraesCAD_scaffold_005472_01G000200.1"/>
    <property type="gene ID" value="TraesCAD_scaffold_005472_01G000200"/>
</dbReference>
<dbReference type="Gramene" id="TraesCLE_scaffold_045568_01G000200.1">
    <property type="protein sequence ID" value="TraesCLE_scaffold_045568_01G000200.1"/>
    <property type="gene ID" value="TraesCLE_scaffold_045568_01G000200"/>
</dbReference>
<evidence type="ECO:0000313" key="3">
    <source>
        <dbReference type="Proteomes" id="UP000019116"/>
    </source>
</evidence>
<dbReference type="Gramene" id="TraesCS3A03G0413600.1">
    <property type="protein sequence ID" value="TraesCS3A03G0413600.1.CDS"/>
    <property type="gene ID" value="TraesCS3A03G0413600"/>
</dbReference>
<keyword evidence="3" id="KW-1185">Reference proteome</keyword>
<accession>A0A3B6EI43</accession>
<dbReference type="Gramene" id="TraesRN3A0100421000.1">
    <property type="protein sequence ID" value="TraesRN3A0100421000.1"/>
    <property type="gene ID" value="TraesRN3A0100421000"/>
</dbReference>